<gene>
    <name evidence="1" type="ORF">HW555_013953</name>
</gene>
<protein>
    <submittedName>
        <fullName evidence="1">Uncharacterized protein</fullName>
    </submittedName>
</protein>
<proteinExistence type="predicted"/>
<comment type="caution">
    <text evidence="1">The sequence shown here is derived from an EMBL/GenBank/DDBJ whole genome shotgun (WGS) entry which is preliminary data.</text>
</comment>
<organism evidence="1 2">
    <name type="scientific">Spodoptera exigua</name>
    <name type="common">Beet armyworm</name>
    <name type="synonym">Noctua fulgens</name>
    <dbReference type="NCBI Taxonomy" id="7107"/>
    <lineage>
        <taxon>Eukaryota</taxon>
        <taxon>Metazoa</taxon>
        <taxon>Ecdysozoa</taxon>
        <taxon>Arthropoda</taxon>
        <taxon>Hexapoda</taxon>
        <taxon>Insecta</taxon>
        <taxon>Pterygota</taxon>
        <taxon>Neoptera</taxon>
        <taxon>Endopterygota</taxon>
        <taxon>Lepidoptera</taxon>
        <taxon>Glossata</taxon>
        <taxon>Ditrysia</taxon>
        <taxon>Noctuoidea</taxon>
        <taxon>Noctuidae</taxon>
        <taxon>Amphipyrinae</taxon>
        <taxon>Spodoptera</taxon>
    </lineage>
</organism>
<evidence type="ECO:0000313" key="1">
    <source>
        <dbReference type="EMBL" id="KAF9405215.1"/>
    </source>
</evidence>
<dbReference type="EMBL" id="JACKWZ010000781">
    <property type="protein sequence ID" value="KAF9405215.1"/>
    <property type="molecule type" value="Genomic_DNA"/>
</dbReference>
<name>A0A835KZB6_SPOEX</name>
<reference evidence="1" key="1">
    <citation type="submission" date="2020-08" db="EMBL/GenBank/DDBJ databases">
        <title>Spodoptera exigua strain:BAW_Kor-Di-RS1 Genome sequencing and assembly.</title>
        <authorList>
            <person name="Kim J."/>
            <person name="Nam H.Y."/>
            <person name="Kwon M."/>
            <person name="Choi J.H."/>
            <person name="Cho S.R."/>
            <person name="Kim G.-H."/>
        </authorList>
    </citation>
    <scope>NUCLEOTIDE SEQUENCE</scope>
    <source>
        <strain evidence="1">BAW_Kor-Di-RS1</strain>
        <tissue evidence="1">Whole-body</tissue>
    </source>
</reference>
<dbReference type="AlphaFoldDB" id="A0A835KZB6"/>
<keyword evidence="2" id="KW-1185">Reference proteome</keyword>
<dbReference type="Proteomes" id="UP000648187">
    <property type="component" value="Unassembled WGS sequence"/>
</dbReference>
<sequence length="328" mass="37155">MKQVEAIRMQQRRLGASRYCKRELVQHHRYHRHTLVPLWTPPKAIMHFIWRQRACYGQARPTPGRMAAGKCRPQCHLRPNEDLLLSYTLGSYRILLKHEEVSCEGEEVTNNIPASTCTLSRDICPADIAAATKYRPHCENATLDTIWYVRHIEDCFFNPVSVGFSIDGVQLAFEAPTDASNHRLIRSVPVSGRNKLPLQHEALLIAPSHFPHVHPFAPALAYQHSSPFISATTVNDGYEMINILAYRTFSAKANMYIFTSQNINAISSFLIVCHIDRLGVGLIVFRDITGSWTSGGAKMILRVDFAEITMDRNFALLLVSLISDTYVY</sequence>
<accession>A0A835KZB6</accession>
<evidence type="ECO:0000313" key="2">
    <source>
        <dbReference type="Proteomes" id="UP000648187"/>
    </source>
</evidence>